<dbReference type="NCBIfam" id="TIGR03901">
    <property type="entry name" value="MYXO-CTERM"/>
    <property type="match status" value="1"/>
</dbReference>
<evidence type="ECO:0000313" key="2">
    <source>
        <dbReference type="EMBL" id="ART59442.1"/>
    </source>
</evidence>
<feature type="domain" description="Ice-binding protein C-terminal" evidence="1">
    <location>
        <begin position="39"/>
        <end position="63"/>
    </location>
</feature>
<dbReference type="KEGG" id="acip:CBP36_11855"/>
<evidence type="ECO:0000259" key="1">
    <source>
        <dbReference type="Pfam" id="PF07589"/>
    </source>
</evidence>
<dbReference type="Pfam" id="PF07589">
    <property type="entry name" value="PEP-CTERM"/>
    <property type="match status" value="1"/>
</dbReference>
<reference evidence="2" key="1">
    <citation type="submission" date="2017-05" db="EMBL/GenBank/DDBJ databases">
        <title>Polyphasic characterization of four soil-derived phenanthrene-degrading Acidovorax strains and proposal of Acidovorax phenanthrenivorans sp. nov.</title>
        <authorList>
            <person name="Singleton D."/>
            <person name="Lee J."/>
            <person name="Dickey A.N."/>
            <person name="Stroud A."/>
            <person name="Scholl E.H."/>
            <person name="Wright F.A."/>
            <person name="Aitken M.D."/>
        </authorList>
    </citation>
    <scope>NUCLEOTIDE SEQUENCE</scope>
    <source>
        <strain evidence="2">P4</strain>
    </source>
</reference>
<dbReference type="EMBL" id="CP021366">
    <property type="protein sequence ID" value="ART59442.1"/>
    <property type="molecule type" value="Genomic_DNA"/>
</dbReference>
<evidence type="ECO:0000313" key="3">
    <source>
        <dbReference type="Proteomes" id="UP000194440"/>
    </source>
</evidence>
<dbReference type="NCBIfam" id="TIGR02595">
    <property type="entry name" value="PEP_CTERM"/>
    <property type="match status" value="1"/>
</dbReference>
<dbReference type="KEGG" id="acis:CBP35_07065"/>
<protein>
    <recommendedName>
        <fullName evidence="1">Ice-binding protein C-terminal domain-containing protein</fullName>
    </recommendedName>
</protein>
<dbReference type="Proteomes" id="UP000194440">
    <property type="component" value="Chromosome"/>
</dbReference>
<proteinExistence type="predicted"/>
<keyword evidence="3" id="KW-1185">Reference proteome</keyword>
<dbReference type="InterPro" id="IPR013424">
    <property type="entry name" value="Ice-binding_C"/>
</dbReference>
<dbReference type="InterPro" id="IPR024038">
    <property type="entry name" value="MYXO-CTERM"/>
</dbReference>
<organism evidence="2 3">
    <name type="scientific">Acidovorax carolinensis</name>
    <dbReference type="NCBI Taxonomy" id="553814"/>
    <lineage>
        <taxon>Bacteria</taxon>
        <taxon>Pseudomonadati</taxon>
        <taxon>Pseudomonadota</taxon>
        <taxon>Betaproteobacteria</taxon>
        <taxon>Burkholderiales</taxon>
        <taxon>Comamonadaceae</taxon>
        <taxon>Acidovorax</taxon>
    </lineage>
</organism>
<dbReference type="AlphaFoldDB" id="A0A240UEG1"/>
<sequence length="65" mass="6870">MLSEKRASSKTGAVQFRFVFNNANDGTENLFVIGAPGSTVPEPATLALLGLGLLGAHIARRRRSS</sequence>
<accession>A0A240UEG1</accession>
<name>A0A240UEG1_9BURK</name>
<gene>
    <name evidence="2" type="ORF">CBP36_11855</name>
</gene>